<reference evidence="1 2" key="1">
    <citation type="journal article" date="2023" name="Sci. Data">
        <title>Genome assembly of the Korean intertidal mud-creeper Batillaria attramentaria.</title>
        <authorList>
            <person name="Patra A.K."/>
            <person name="Ho P.T."/>
            <person name="Jun S."/>
            <person name="Lee S.J."/>
            <person name="Kim Y."/>
            <person name="Won Y.J."/>
        </authorList>
    </citation>
    <scope>NUCLEOTIDE SEQUENCE [LARGE SCALE GENOMIC DNA]</scope>
    <source>
        <strain evidence="1">Wonlab-2016</strain>
    </source>
</reference>
<evidence type="ECO:0000313" key="2">
    <source>
        <dbReference type="Proteomes" id="UP001519460"/>
    </source>
</evidence>
<name>A0ABD0K8D7_9CAEN</name>
<keyword evidence="2" id="KW-1185">Reference proteome</keyword>
<dbReference type="Proteomes" id="UP001519460">
    <property type="component" value="Unassembled WGS sequence"/>
</dbReference>
<sequence length="141" mass="15674">MLVQDTSPEIKEQWQQQQMSHSQHTLLQNTLELITIRCPHRRPNLALNMQLFPPPGKGKETEARRISKTPIRHKNAARTQVKCAEALNFELLNMDQAATVCLVERFTRSCPGTAVCDHACMLGNDGDCFGGNMTAMAGALV</sequence>
<organism evidence="1 2">
    <name type="scientific">Batillaria attramentaria</name>
    <dbReference type="NCBI Taxonomy" id="370345"/>
    <lineage>
        <taxon>Eukaryota</taxon>
        <taxon>Metazoa</taxon>
        <taxon>Spiralia</taxon>
        <taxon>Lophotrochozoa</taxon>
        <taxon>Mollusca</taxon>
        <taxon>Gastropoda</taxon>
        <taxon>Caenogastropoda</taxon>
        <taxon>Sorbeoconcha</taxon>
        <taxon>Cerithioidea</taxon>
        <taxon>Batillariidae</taxon>
        <taxon>Batillaria</taxon>
    </lineage>
</organism>
<evidence type="ECO:0000313" key="1">
    <source>
        <dbReference type="EMBL" id="KAK7483354.1"/>
    </source>
</evidence>
<dbReference type="EMBL" id="JACVVK020000228">
    <property type="protein sequence ID" value="KAK7483354.1"/>
    <property type="molecule type" value="Genomic_DNA"/>
</dbReference>
<protein>
    <submittedName>
        <fullName evidence="1">Uncharacterized protein</fullName>
    </submittedName>
</protein>
<gene>
    <name evidence="1" type="ORF">BaRGS_00025414</name>
</gene>
<proteinExistence type="predicted"/>
<comment type="caution">
    <text evidence="1">The sequence shown here is derived from an EMBL/GenBank/DDBJ whole genome shotgun (WGS) entry which is preliminary data.</text>
</comment>
<accession>A0ABD0K8D7</accession>
<dbReference type="AlphaFoldDB" id="A0ABD0K8D7"/>